<dbReference type="AlphaFoldDB" id="A0A401P9I2"/>
<evidence type="ECO:0000313" key="4">
    <source>
        <dbReference type="Proteomes" id="UP000288216"/>
    </source>
</evidence>
<keyword evidence="2" id="KW-0732">Signal</keyword>
<keyword evidence="4" id="KW-1185">Reference proteome</keyword>
<protein>
    <submittedName>
        <fullName evidence="3">Uncharacterized protein</fullName>
    </submittedName>
</protein>
<evidence type="ECO:0000256" key="1">
    <source>
        <dbReference type="SAM" id="MobiDB-lite"/>
    </source>
</evidence>
<feature type="region of interest" description="Disordered" evidence="1">
    <location>
        <begin position="48"/>
        <end position="67"/>
    </location>
</feature>
<proteinExistence type="predicted"/>
<dbReference type="EMBL" id="BFAA01000239">
    <property type="protein sequence ID" value="GCB69762.1"/>
    <property type="molecule type" value="Genomic_DNA"/>
</dbReference>
<feature type="signal peptide" evidence="2">
    <location>
        <begin position="1"/>
        <end position="43"/>
    </location>
</feature>
<reference evidence="3 4" key="1">
    <citation type="journal article" date="2018" name="Nat. Ecol. Evol.">
        <title>Shark genomes provide insights into elasmobranch evolution and the origin of vertebrates.</title>
        <authorList>
            <person name="Hara Y"/>
            <person name="Yamaguchi K"/>
            <person name="Onimaru K"/>
            <person name="Kadota M"/>
            <person name="Koyanagi M"/>
            <person name="Keeley SD"/>
            <person name="Tatsumi K"/>
            <person name="Tanaka K"/>
            <person name="Motone F"/>
            <person name="Kageyama Y"/>
            <person name="Nozu R"/>
            <person name="Adachi N"/>
            <person name="Nishimura O"/>
            <person name="Nakagawa R"/>
            <person name="Tanegashima C"/>
            <person name="Kiyatake I"/>
            <person name="Matsumoto R"/>
            <person name="Murakumo K"/>
            <person name="Nishida K"/>
            <person name="Terakita A"/>
            <person name="Kuratani S"/>
            <person name="Sato K"/>
            <person name="Hyodo S Kuraku.S."/>
        </authorList>
    </citation>
    <scope>NUCLEOTIDE SEQUENCE [LARGE SCALE GENOMIC DNA]</scope>
</reference>
<comment type="caution">
    <text evidence="3">The sequence shown here is derived from an EMBL/GenBank/DDBJ whole genome shotgun (WGS) entry which is preliminary data.</text>
</comment>
<evidence type="ECO:0000313" key="3">
    <source>
        <dbReference type="EMBL" id="GCB69762.1"/>
    </source>
</evidence>
<accession>A0A401P9I2</accession>
<evidence type="ECO:0000256" key="2">
    <source>
        <dbReference type="SAM" id="SignalP"/>
    </source>
</evidence>
<name>A0A401P9I2_SCYTO</name>
<gene>
    <name evidence="3" type="ORF">scyTo_0001119</name>
</gene>
<organism evidence="3 4">
    <name type="scientific">Scyliorhinus torazame</name>
    <name type="common">Cloudy catshark</name>
    <name type="synonym">Catulus torazame</name>
    <dbReference type="NCBI Taxonomy" id="75743"/>
    <lineage>
        <taxon>Eukaryota</taxon>
        <taxon>Metazoa</taxon>
        <taxon>Chordata</taxon>
        <taxon>Craniata</taxon>
        <taxon>Vertebrata</taxon>
        <taxon>Chondrichthyes</taxon>
        <taxon>Elasmobranchii</taxon>
        <taxon>Galeomorphii</taxon>
        <taxon>Galeoidea</taxon>
        <taxon>Carcharhiniformes</taxon>
        <taxon>Scyliorhinidae</taxon>
        <taxon>Scyliorhinus</taxon>
    </lineage>
</organism>
<feature type="chain" id="PRO_5019201839" evidence="2">
    <location>
        <begin position="44"/>
        <end position="67"/>
    </location>
</feature>
<sequence>MDHLRCRIPDVPDPVPKAPIRNRLTPLLPPLLLLPLLSPVVLAIESPHSEVENTELPDELPLSSYSD</sequence>
<dbReference type="Proteomes" id="UP000288216">
    <property type="component" value="Unassembled WGS sequence"/>
</dbReference>